<proteinExistence type="predicted"/>
<accession>A0A3B0TKF3</accession>
<dbReference type="PANTHER" id="PTHR21340">
    <property type="entry name" value="DIADENOSINE 5,5-P1,P4-TETRAPHOSPHATE PYROPHOSPHOHYDROLASE MUTT"/>
    <property type="match status" value="1"/>
</dbReference>
<dbReference type="PRINTS" id="PR00502">
    <property type="entry name" value="NUDIXFAMILY"/>
</dbReference>
<evidence type="ECO:0000256" key="1">
    <source>
        <dbReference type="ARBA" id="ARBA00022801"/>
    </source>
</evidence>
<dbReference type="Pfam" id="PF00293">
    <property type="entry name" value="NUDIX"/>
    <property type="match status" value="1"/>
</dbReference>
<dbReference type="PROSITE" id="PS51462">
    <property type="entry name" value="NUDIX"/>
    <property type="match status" value="1"/>
</dbReference>
<dbReference type="InterPro" id="IPR029033">
    <property type="entry name" value="His_PPase_superfam"/>
</dbReference>
<dbReference type="Pfam" id="PF00300">
    <property type="entry name" value="His_Phos_1"/>
    <property type="match status" value="1"/>
</dbReference>
<dbReference type="PROSITE" id="PS00893">
    <property type="entry name" value="NUDIX_BOX"/>
    <property type="match status" value="1"/>
</dbReference>
<dbReference type="PANTHER" id="PTHR21340:SF0">
    <property type="entry name" value="BIS(5'-NUCLEOSYL)-TETRAPHOSPHATASE [ASYMMETRICAL]"/>
    <property type="match status" value="1"/>
</dbReference>
<dbReference type="Gene3D" id="3.40.50.1240">
    <property type="entry name" value="Phosphoglycerate mutase-like"/>
    <property type="match status" value="1"/>
</dbReference>
<dbReference type="Gene3D" id="3.90.79.10">
    <property type="entry name" value="Nucleoside Triphosphate Pyrophosphohydrolase"/>
    <property type="match status" value="1"/>
</dbReference>
<protein>
    <recommendedName>
        <fullName evidence="2">Nudix hydrolase domain-containing protein</fullName>
    </recommendedName>
</protein>
<dbReference type="AlphaFoldDB" id="A0A3B0TKF3"/>
<dbReference type="InterPro" id="IPR000086">
    <property type="entry name" value="NUDIX_hydrolase_dom"/>
</dbReference>
<dbReference type="InterPro" id="IPR051325">
    <property type="entry name" value="Nudix_hydrolase_domain"/>
</dbReference>
<keyword evidence="1" id="KW-0378">Hydrolase</keyword>
<dbReference type="GO" id="GO:0004081">
    <property type="term" value="F:bis(5'-nucleosyl)-tetraphosphatase (asymmetrical) activity"/>
    <property type="evidence" value="ECO:0007669"/>
    <property type="project" value="TreeGrafter"/>
</dbReference>
<dbReference type="CDD" id="cd03673">
    <property type="entry name" value="NUDIX_Ap6A_hydrolase"/>
    <property type="match status" value="1"/>
</dbReference>
<name>A0A3B0TKF3_9ZZZZ</name>
<feature type="domain" description="Nudix hydrolase" evidence="2">
    <location>
        <begin position="10"/>
        <end position="137"/>
    </location>
</feature>
<reference evidence="3" key="1">
    <citation type="submission" date="2018-06" db="EMBL/GenBank/DDBJ databases">
        <authorList>
            <person name="Zhirakovskaya E."/>
        </authorList>
    </citation>
    <scope>NUCLEOTIDE SEQUENCE</scope>
</reference>
<dbReference type="InterPro" id="IPR020084">
    <property type="entry name" value="NUDIX_hydrolase_CS"/>
</dbReference>
<dbReference type="InterPro" id="IPR020476">
    <property type="entry name" value="Nudix_hydrolase"/>
</dbReference>
<dbReference type="SMART" id="SM00855">
    <property type="entry name" value="PGAM"/>
    <property type="match status" value="1"/>
</dbReference>
<dbReference type="EMBL" id="UOEI01000532">
    <property type="protein sequence ID" value="VAW07526.1"/>
    <property type="molecule type" value="Genomic_DNA"/>
</dbReference>
<dbReference type="CDD" id="cd07067">
    <property type="entry name" value="HP_PGM_like"/>
    <property type="match status" value="1"/>
</dbReference>
<dbReference type="GO" id="GO:0006167">
    <property type="term" value="P:AMP biosynthetic process"/>
    <property type="evidence" value="ECO:0007669"/>
    <property type="project" value="TreeGrafter"/>
</dbReference>
<gene>
    <name evidence="3" type="ORF">MNBD_ACTINO01-1223</name>
</gene>
<sequence length="298" mass="33652">MTNQEPPPEESIWAAGCVVARWTDDRKAKYLIIHRPRYDDWSLPKGKLDRGETFLEAARREVEEETGFTVKGPRPIGSVGYLTQAGNPKVVRWWLATVKNGSFTPNNEVDRVKWVSYRKAIKKLSYRNDREVIDRANDMFHDRSAGMIYLVRHTSAGNRSDTDSNDWTRPLDKRGRRQTRALRDLLMAHPITRIGSSNYTRCVETVKPLAKRLGIPLEMETALVEGAHPHRIVTLIHGLQEESAVLCSHGDVIGDFVGHLFAEGVPMDGPQSSEKGSVWELRTVSGRVVSGRYVTPPL</sequence>
<dbReference type="InterPro" id="IPR013078">
    <property type="entry name" value="His_Pase_superF_clade-1"/>
</dbReference>
<dbReference type="SUPFAM" id="SSF53254">
    <property type="entry name" value="Phosphoglycerate mutase-like"/>
    <property type="match status" value="1"/>
</dbReference>
<organism evidence="3">
    <name type="scientific">hydrothermal vent metagenome</name>
    <dbReference type="NCBI Taxonomy" id="652676"/>
    <lineage>
        <taxon>unclassified sequences</taxon>
        <taxon>metagenomes</taxon>
        <taxon>ecological metagenomes</taxon>
    </lineage>
</organism>
<evidence type="ECO:0000313" key="3">
    <source>
        <dbReference type="EMBL" id="VAW07526.1"/>
    </source>
</evidence>
<dbReference type="SUPFAM" id="SSF55811">
    <property type="entry name" value="Nudix"/>
    <property type="match status" value="1"/>
</dbReference>
<dbReference type="InterPro" id="IPR015797">
    <property type="entry name" value="NUDIX_hydrolase-like_dom_sf"/>
</dbReference>
<evidence type="ECO:0000259" key="2">
    <source>
        <dbReference type="PROSITE" id="PS51462"/>
    </source>
</evidence>
<dbReference type="GO" id="GO:0006754">
    <property type="term" value="P:ATP biosynthetic process"/>
    <property type="evidence" value="ECO:0007669"/>
    <property type="project" value="TreeGrafter"/>
</dbReference>